<organism evidence="1">
    <name type="scientific">Arundo donax</name>
    <name type="common">Giant reed</name>
    <name type="synonym">Donax arundinaceus</name>
    <dbReference type="NCBI Taxonomy" id="35708"/>
    <lineage>
        <taxon>Eukaryota</taxon>
        <taxon>Viridiplantae</taxon>
        <taxon>Streptophyta</taxon>
        <taxon>Embryophyta</taxon>
        <taxon>Tracheophyta</taxon>
        <taxon>Spermatophyta</taxon>
        <taxon>Magnoliopsida</taxon>
        <taxon>Liliopsida</taxon>
        <taxon>Poales</taxon>
        <taxon>Poaceae</taxon>
        <taxon>PACMAD clade</taxon>
        <taxon>Arundinoideae</taxon>
        <taxon>Arundineae</taxon>
        <taxon>Arundo</taxon>
    </lineage>
</organism>
<dbReference type="PANTHER" id="PTHR47851">
    <property type="entry name" value="OS06G0588700 PROTEIN-RELATED"/>
    <property type="match status" value="1"/>
</dbReference>
<accession>A0A0A9SGI6</accession>
<reference evidence="1" key="1">
    <citation type="submission" date="2014-09" db="EMBL/GenBank/DDBJ databases">
        <authorList>
            <person name="Magalhaes I.L.F."/>
            <person name="Oliveira U."/>
            <person name="Santos F.R."/>
            <person name="Vidigal T.H.D.A."/>
            <person name="Brescovit A.D."/>
            <person name="Santos A.J."/>
        </authorList>
    </citation>
    <scope>NUCLEOTIDE SEQUENCE</scope>
    <source>
        <tissue evidence="1">Shoot tissue taken approximately 20 cm above the soil surface</tissue>
    </source>
</reference>
<dbReference type="PANTHER" id="PTHR47851:SF5">
    <property type="entry name" value="MYB_SANT-LIKE DOMAIN-CONTAINING PROTEIN"/>
    <property type="match status" value="1"/>
</dbReference>
<sequence>MNRIHNTLVTNCAIANQVMQGDIRRKSIHEVMELVVEYGAEEQSDEHFMANQLFVKAEYRDMFTSKEGRSN</sequence>
<proteinExistence type="predicted"/>
<dbReference type="AlphaFoldDB" id="A0A0A9SGI6"/>
<protein>
    <submittedName>
        <fullName evidence="1">Uncharacterized protein</fullName>
    </submittedName>
</protein>
<reference evidence="1" key="2">
    <citation type="journal article" date="2015" name="Data Brief">
        <title>Shoot transcriptome of the giant reed, Arundo donax.</title>
        <authorList>
            <person name="Barrero R.A."/>
            <person name="Guerrero F.D."/>
            <person name="Moolhuijzen P."/>
            <person name="Goolsby J.A."/>
            <person name="Tidwell J."/>
            <person name="Bellgard S.E."/>
            <person name="Bellgard M.I."/>
        </authorList>
    </citation>
    <scope>NUCLEOTIDE SEQUENCE</scope>
    <source>
        <tissue evidence="1">Shoot tissue taken approximately 20 cm above the soil surface</tissue>
    </source>
</reference>
<evidence type="ECO:0000313" key="1">
    <source>
        <dbReference type="EMBL" id="JAE22448.1"/>
    </source>
</evidence>
<name>A0A0A9SGI6_ARUDO</name>
<dbReference type="EMBL" id="GBRH01175448">
    <property type="protein sequence ID" value="JAE22448.1"/>
    <property type="molecule type" value="Transcribed_RNA"/>
</dbReference>